<keyword evidence="2" id="KW-1185">Reference proteome</keyword>
<sequence>MVQDIEKSPIASIKSASSTSTTDISDLQSSDVVLNKKMKLVQDAIDEIGFTPYHLKLLFLNGMGYATDSQLLMIESSVRQYINFQFGQDFPISNEAMVIGGIAGACLFGFSADLIGRRLAFNISLFLSGLFCIITGAMNSLATYCLFVALSSLCFGGNLVLDTVCFLEFLPFKNNLQSLVTLLAAFWGIGQSVAVLIAWAFLPNNSCEGPENCDSADNRGWRYTWYVNGAIVLVLAVARVTVISLEETPKFLVSNSRDEEAYQSLKNIADKYNRPMSLTLEKLQACGEITANEDYRKNQSVKGTLKLMGEHLSVLFSNKTMIRHTSLLFLSWLILGICYPIFYAFLPTYLATRGVNISADTVYGVYRDNVISNVCSIGGPIIAWLLLFYVPVLGRRGVLFIGAIASSAFFFGYTQIKNHAQNVALSSAAYCALYIYFGCLYAFSPETMPAMARATGNACCIMITRFGQIFSPIIAYYSDTSSSAPLFVCGALIAINGIIALGFPLEPSKNRPS</sequence>
<name>A0ACA9Y1Z3_9ASCO</name>
<dbReference type="Proteomes" id="UP001152531">
    <property type="component" value="Unassembled WGS sequence"/>
</dbReference>
<organism evidence="1 2">
    <name type="scientific">[Candida] jaroonii</name>
    <dbReference type="NCBI Taxonomy" id="467808"/>
    <lineage>
        <taxon>Eukaryota</taxon>
        <taxon>Fungi</taxon>
        <taxon>Dikarya</taxon>
        <taxon>Ascomycota</taxon>
        <taxon>Saccharomycotina</taxon>
        <taxon>Pichiomycetes</taxon>
        <taxon>Debaryomycetaceae</taxon>
        <taxon>Yamadazyma</taxon>
    </lineage>
</organism>
<gene>
    <name evidence="1" type="ORF">CLIB1444_01S18778</name>
</gene>
<comment type="caution">
    <text evidence="1">The sequence shown here is derived from an EMBL/GenBank/DDBJ whole genome shotgun (WGS) entry which is preliminary data.</text>
</comment>
<dbReference type="EMBL" id="CALSDN010000001">
    <property type="protein sequence ID" value="CAH6718979.1"/>
    <property type="molecule type" value="Genomic_DNA"/>
</dbReference>
<evidence type="ECO:0000313" key="2">
    <source>
        <dbReference type="Proteomes" id="UP001152531"/>
    </source>
</evidence>
<protein>
    <submittedName>
        <fullName evidence="1">MFS siderochrome iron transporter 1</fullName>
    </submittedName>
</protein>
<proteinExistence type="predicted"/>
<accession>A0ACA9Y1Z3</accession>
<evidence type="ECO:0000313" key="1">
    <source>
        <dbReference type="EMBL" id="CAH6718979.1"/>
    </source>
</evidence>
<reference evidence="1" key="1">
    <citation type="submission" date="2022-06" db="EMBL/GenBank/DDBJ databases">
        <authorList>
            <person name="Legras J.-L."/>
            <person name="Devillers H."/>
            <person name="Grondin C."/>
        </authorList>
    </citation>
    <scope>NUCLEOTIDE SEQUENCE</scope>
    <source>
        <strain evidence="1">CLIB 1444</strain>
    </source>
</reference>